<evidence type="ECO:0000313" key="8">
    <source>
        <dbReference type="EMBL" id="KAB2633466.1"/>
    </source>
</evidence>
<keyword evidence="9" id="KW-1185">Reference proteome</keyword>
<dbReference type="GO" id="GO:0016020">
    <property type="term" value="C:membrane"/>
    <property type="evidence" value="ECO:0007669"/>
    <property type="project" value="UniProtKB-SubCell"/>
</dbReference>
<keyword evidence="5 7" id="KW-0472">Membrane</keyword>
<evidence type="ECO:0000256" key="2">
    <source>
        <dbReference type="ARBA" id="ARBA00005982"/>
    </source>
</evidence>
<evidence type="ECO:0000256" key="3">
    <source>
        <dbReference type="ARBA" id="ARBA00022692"/>
    </source>
</evidence>
<dbReference type="InterPro" id="IPR000109">
    <property type="entry name" value="POT_fam"/>
</dbReference>
<comment type="similarity">
    <text evidence="2">Belongs to the major facilitator superfamily. Proton-dependent oligopeptide transporter (POT/PTR) (TC 2.A.17) family.</text>
</comment>
<reference evidence="8 9" key="3">
    <citation type="submission" date="2019-11" db="EMBL/GenBank/DDBJ databases">
        <title>A de novo genome assembly of a pear dwarfing rootstock.</title>
        <authorList>
            <person name="Wang F."/>
            <person name="Wang J."/>
            <person name="Li S."/>
            <person name="Zhang Y."/>
            <person name="Fang M."/>
            <person name="Ma L."/>
            <person name="Zhao Y."/>
            <person name="Jiang S."/>
        </authorList>
    </citation>
    <scope>NUCLEOTIDE SEQUENCE [LARGE SCALE GENOMIC DNA]</scope>
    <source>
        <strain evidence="8">S2</strain>
        <tissue evidence="8">Leaf</tissue>
    </source>
</reference>
<evidence type="ECO:0000256" key="5">
    <source>
        <dbReference type="ARBA" id="ARBA00023136"/>
    </source>
</evidence>
<evidence type="ECO:0000256" key="7">
    <source>
        <dbReference type="SAM" id="Phobius"/>
    </source>
</evidence>
<dbReference type="PANTHER" id="PTHR11654">
    <property type="entry name" value="OLIGOPEPTIDE TRANSPORTER-RELATED"/>
    <property type="match status" value="1"/>
</dbReference>
<dbReference type="AlphaFoldDB" id="A0A5N5HZX3"/>
<comment type="caution">
    <text evidence="8">The sequence shown here is derived from an EMBL/GenBank/DDBJ whole genome shotgun (WGS) entry which is preliminary data.</text>
</comment>
<feature type="transmembrane region" description="Helical" evidence="7">
    <location>
        <begin position="155"/>
        <end position="181"/>
    </location>
</feature>
<proteinExistence type="inferred from homology"/>
<keyword evidence="4 7" id="KW-1133">Transmembrane helix</keyword>
<evidence type="ECO:0000256" key="4">
    <source>
        <dbReference type="ARBA" id="ARBA00022989"/>
    </source>
</evidence>
<feature type="compositionally biased region" description="Basic and acidic residues" evidence="6">
    <location>
        <begin position="1"/>
        <end position="22"/>
    </location>
</feature>
<dbReference type="EMBL" id="SMOL01000120">
    <property type="protein sequence ID" value="KAB2633466.1"/>
    <property type="molecule type" value="Genomic_DNA"/>
</dbReference>
<feature type="transmembrane region" description="Helical" evidence="7">
    <location>
        <begin position="228"/>
        <end position="249"/>
    </location>
</feature>
<accession>A0A5N5HZX3</accession>
<feature type="transmembrane region" description="Helical" evidence="7">
    <location>
        <begin position="510"/>
        <end position="533"/>
    </location>
</feature>
<dbReference type="SUPFAM" id="SSF103473">
    <property type="entry name" value="MFS general substrate transporter"/>
    <property type="match status" value="1"/>
</dbReference>
<protein>
    <submittedName>
        <fullName evidence="8">Protein NRT1/ PTR FAMILY 2.8-like</fullName>
    </submittedName>
</protein>
<feature type="transmembrane region" description="Helical" evidence="7">
    <location>
        <begin position="474"/>
        <end position="498"/>
    </location>
</feature>
<feature type="region of interest" description="Disordered" evidence="6">
    <location>
        <begin position="1"/>
        <end position="40"/>
    </location>
</feature>
<reference evidence="9" key="2">
    <citation type="submission" date="2019-10" db="EMBL/GenBank/DDBJ databases">
        <title>A de novo genome assembly of a pear dwarfing rootstock.</title>
        <authorList>
            <person name="Wang F."/>
            <person name="Wang J."/>
            <person name="Li S."/>
            <person name="Zhang Y."/>
            <person name="Fang M."/>
            <person name="Ma L."/>
            <person name="Zhao Y."/>
            <person name="Jiang S."/>
        </authorList>
    </citation>
    <scope>NUCLEOTIDE SEQUENCE [LARGE SCALE GENOMIC DNA]</scope>
</reference>
<gene>
    <name evidence="8" type="ORF">D8674_029713</name>
</gene>
<evidence type="ECO:0000313" key="9">
    <source>
        <dbReference type="Proteomes" id="UP000327157"/>
    </source>
</evidence>
<sequence>MQCGFRESEQRGKNREKEKEGEMENENDSSRLEQVPPPNPKGGWRAIKYILGNESFEKLASMSLIANITVYLSTRYNLSGIFVVNVVNIWNGTSNVVTLAGAFVSDAYLGRFSTLLVGSMSSLLGMGAMTLTASIDKLRPSTCKDPQHCPQPQPWQLAFLYIALLLLSLGAGCIRPCNIAFGADQFDTRTAKGRAQLQSFFNWWYFSFTLALVVALTGVVYIQTNISWVIGFVIPTACLASSITIFLVGRHTYIYLKPQGSIFLDIAKVVTAACRKSRVTVSLASEHSFYDPPLKNASDQSYTILKLPHTNRFGFLDRAAIITNPNELDNQGKPRSSWRLCSLQQVEQLKCLVAILPVWVTAIGTFMCMDQHNTFGVLQILQTDRSMGPHFKFAPGWMNIIAMLALATWIFIYEQIYLPLAQRRSGRDKRLTMQQRINTGIVLSILSMLVSGIVEEHRRKTALKHGSFISSVSFGLLLPQFVLSGLTEAFAAVSIMEFFTMQMPESMRTIAGAVFFLSLSVSSYLGSLIVNIVHKATQKKGETPWLGGHDLNKNKLDYYYYIIAGLGVVNLAYFNFFARHYVTVGRFGKGRREMQPENPSGSRDLVERESTDEEKGLGTHA</sequence>
<dbReference type="GO" id="GO:0022857">
    <property type="term" value="F:transmembrane transporter activity"/>
    <property type="evidence" value="ECO:0007669"/>
    <property type="project" value="InterPro"/>
</dbReference>
<feature type="compositionally biased region" description="Basic and acidic residues" evidence="6">
    <location>
        <begin position="604"/>
        <end position="621"/>
    </location>
</feature>
<evidence type="ECO:0000256" key="6">
    <source>
        <dbReference type="SAM" id="MobiDB-lite"/>
    </source>
</evidence>
<feature type="transmembrane region" description="Helical" evidence="7">
    <location>
        <begin position="202"/>
        <end position="222"/>
    </location>
</feature>
<dbReference type="OrthoDB" id="8904098at2759"/>
<evidence type="ECO:0000256" key="1">
    <source>
        <dbReference type="ARBA" id="ARBA00004141"/>
    </source>
</evidence>
<dbReference type="Pfam" id="PF00854">
    <property type="entry name" value="PTR2"/>
    <property type="match status" value="1"/>
</dbReference>
<dbReference type="Gene3D" id="1.20.1250.20">
    <property type="entry name" value="MFS general substrate transporter like domains"/>
    <property type="match status" value="1"/>
</dbReference>
<feature type="region of interest" description="Disordered" evidence="6">
    <location>
        <begin position="592"/>
        <end position="621"/>
    </location>
</feature>
<reference evidence="8 9" key="1">
    <citation type="submission" date="2019-09" db="EMBL/GenBank/DDBJ databases">
        <authorList>
            <person name="Ou C."/>
        </authorList>
    </citation>
    <scope>NUCLEOTIDE SEQUENCE [LARGE SCALE GENOMIC DNA]</scope>
    <source>
        <strain evidence="8">S2</strain>
        <tissue evidence="8">Leaf</tissue>
    </source>
</reference>
<name>A0A5N5HZX3_9ROSA</name>
<organism evidence="8 9">
    <name type="scientific">Pyrus ussuriensis x Pyrus communis</name>
    <dbReference type="NCBI Taxonomy" id="2448454"/>
    <lineage>
        <taxon>Eukaryota</taxon>
        <taxon>Viridiplantae</taxon>
        <taxon>Streptophyta</taxon>
        <taxon>Embryophyta</taxon>
        <taxon>Tracheophyta</taxon>
        <taxon>Spermatophyta</taxon>
        <taxon>Magnoliopsida</taxon>
        <taxon>eudicotyledons</taxon>
        <taxon>Gunneridae</taxon>
        <taxon>Pentapetalae</taxon>
        <taxon>rosids</taxon>
        <taxon>fabids</taxon>
        <taxon>Rosales</taxon>
        <taxon>Rosaceae</taxon>
        <taxon>Amygdaloideae</taxon>
        <taxon>Maleae</taxon>
        <taxon>Pyrus</taxon>
    </lineage>
</organism>
<feature type="transmembrane region" description="Helical" evidence="7">
    <location>
        <begin position="437"/>
        <end position="454"/>
    </location>
</feature>
<dbReference type="CDD" id="cd17416">
    <property type="entry name" value="MFS_NPF1_2"/>
    <property type="match status" value="1"/>
</dbReference>
<keyword evidence="3 7" id="KW-0812">Transmembrane</keyword>
<feature type="transmembrane region" description="Helical" evidence="7">
    <location>
        <begin position="349"/>
        <end position="367"/>
    </location>
</feature>
<feature type="transmembrane region" description="Helical" evidence="7">
    <location>
        <begin position="396"/>
        <end position="416"/>
    </location>
</feature>
<dbReference type="InterPro" id="IPR036259">
    <property type="entry name" value="MFS_trans_sf"/>
</dbReference>
<feature type="transmembrane region" description="Helical" evidence="7">
    <location>
        <begin position="558"/>
        <end position="582"/>
    </location>
</feature>
<dbReference type="Proteomes" id="UP000327157">
    <property type="component" value="Chromosome 6"/>
</dbReference>
<comment type="subcellular location">
    <subcellularLocation>
        <location evidence="1">Membrane</location>
        <topology evidence="1">Multi-pass membrane protein</topology>
    </subcellularLocation>
</comment>